<keyword evidence="1" id="KW-0547">Nucleotide-binding</keyword>
<dbReference type="PANTHER" id="PTHR18866">
    <property type="entry name" value="CARBOXYLASE:PYRUVATE/ACETYL-COA/PROPIONYL-COA CARBOXYLASE"/>
    <property type="match status" value="1"/>
</dbReference>
<dbReference type="PROSITE" id="PS50968">
    <property type="entry name" value="BIOTINYL_LIPOYL"/>
    <property type="match status" value="1"/>
</dbReference>
<keyword evidence="2" id="KW-0378">Hydrolase</keyword>
<gene>
    <name evidence="7" type="ORF">UCRPA7_6093</name>
</gene>
<dbReference type="Proteomes" id="UP000014074">
    <property type="component" value="Unassembled WGS sequence"/>
</dbReference>
<dbReference type="Pfam" id="PF00364">
    <property type="entry name" value="Biotin_lipoyl"/>
    <property type="match status" value="1"/>
</dbReference>
<dbReference type="RefSeq" id="XP_007916825.1">
    <property type="nucleotide sequence ID" value="XM_007918634.1"/>
</dbReference>
<dbReference type="SMART" id="SM00796">
    <property type="entry name" value="AHS1"/>
    <property type="match status" value="1"/>
</dbReference>
<sequence length="503" mass="56515">MVIKGDYWKLGQLRSGNTVKFHPVTLEDALKIRRTNDSFIHSLSEGVANGSIEVTKQFGSEPIPPPPTISTPAVIKRIEETSTRPLISYCQGGDDYLLVDYGDGHFDINHKCRTTALNRKLKASTGPIKFSATGEGIYNTVCIGNSMMIYYNGLVIPQAELLEYLVSLEEDLGDLHSITLPNRTFTLPLTFTHPKLTESIERYMANQRPYASYLPDTFKFVAENNGISVDDFKKLWLTADFVTVGVGFFMALPECLPADPRHRLNAPKMNPSRTFTPEGTVSWGGSCLAIYPVDSPGGYMMTGMTIPGVDTLGYKYGFSQDKPWMFEDMDVIKFEEVSLEEYDRQMALFRSGRYEWKVEPSTFDMKAHNELLRSVEGEVKAMKERQKEFQDKMVALERQLLDKWAEDKKASGVSMDNVHALLDEPDIEAIEAPVNANVWKVLVEEGQLLQKGQTVIILEAMKMEINVNVDDRLDGTKIEKVLIAPNDIVQSGKPLILVRTQTS</sequence>
<dbReference type="KEGG" id="tmn:UCRPA7_6093"/>
<name>R8BGF6_PHAM7</name>
<keyword evidence="8" id="KW-1185">Reference proteome</keyword>
<proteinExistence type="predicted"/>
<dbReference type="EMBL" id="KB933218">
    <property type="protein sequence ID" value="EON98374.1"/>
    <property type="molecule type" value="Genomic_DNA"/>
</dbReference>
<dbReference type="PANTHER" id="PTHR18866:SF128">
    <property type="entry name" value="UREA AMIDOLYASE"/>
    <property type="match status" value="1"/>
</dbReference>
<dbReference type="CDD" id="cd06850">
    <property type="entry name" value="biotinyl_domain"/>
    <property type="match status" value="1"/>
</dbReference>
<dbReference type="InterPro" id="IPR029000">
    <property type="entry name" value="Cyclophilin-like_dom_sf"/>
</dbReference>
<evidence type="ECO:0000313" key="8">
    <source>
        <dbReference type="Proteomes" id="UP000014074"/>
    </source>
</evidence>
<dbReference type="AlphaFoldDB" id="R8BGF6"/>
<evidence type="ECO:0000256" key="1">
    <source>
        <dbReference type="ARBA" id="ARBA00022741"/>
    </source>
</evidence>
<dbReference type="Gene3D" id="3.30.1360.40">
    <property type="match status" value="1"/>
</dbReference>
<reference evidence="8" key="1">
    <citation type="journal article" date="2013" name="Genome Announc.">
        <title>Draft genome sequence of the ascomycete Phaeoacremonium aleophilum strain UCR-PA7, a causal agent of the esca disease complex in grapevines.</title>
        <authorList>
            <person name="Blanco-Ulate B."/>
            <person name="Rolshausen P."/>
            <person name="Cantu D."/>
        </authorList>
    </citation>
    <scope>NUCLEOTIDE SEQUENCE [LARGE SCALE GENOMIC DNA]</scope>
    <source>
        <strain evidence="8">UCR-PA7</strain>
    </source>
</reference>
<dbReference type="InterPro" id="IPR050856">
    <property type="entry name" value="Biotin_carboxylase_complex"/>
</dbReference>
<evidence type="ECO:0000256" key="4">
    <source>
        <dbReference type="ARBA" id="ARBA00023267"/>
    </source>
</evidence>
<dbReference type="GO" id="GO:0016787">
    <property type="term" value="F:hydrolase activity"/>
    <property type="evidence" value="ECO:0007669"/>
    <property type="project" value="UniProtKB-KW"/>
</dbReference>
<keyword evidence="3" id="KW-0067">ATP-binding</keyword>
<evidence type="ECO:0000256" key="2">
    <source>
        <dbReference type="ARBA" id="ARBA00022801"/>
    </source>
</evidence>
<dbReference type="Gene3D" id="2.40.100.10">
    <property type="entry name" value="Cyclophilin-like"/>
    <property type="match status" value="2"/>
</dbReference>
<evidence type="ECO:0000313" key="7">
    <source>
        <dbReference type="EMBL" id="EON98374.1"/>
    </source>
</evidence>
<feature type="domain" description="Lipoyl-binding" evidence="6">
    <location>
        <begin position="419"/>
        <end position="499"/>
    </location>
</feature>
<dbReference type="SUPFAM" id="SSF160467">
    <property type="entry name" value="PH0987 N-terminal domain-like"/>
    <property type="match status" value="1"/>
</dbReference>
<dbReference type="Pfam" id="PF02682">
    <property type="entry name" value="CT_C_D"/>
    <property type="match status" value="1"/>
</dbReference>
<dbReference type="SUPFAM" id="SSF51230">
    <property type="entry name" value="Single hybrid motif"/>
    <property type="match status" value="1"/>
</dbReference>
<evidence type="ECO:0000259" key="6">
    <source>
        <dbReference type="PROSITE" id="PS50968"/>
    </source>
</evidence>
<dbReference type="GeneID" id="19326714"/>
<dbReference type="OrthoDB" id="196847at2759"/>
<feature type="coiled-coil region" evidence="5">
    <location>
        <begin position="365"/>
        <end position="399"/>
    </location>
</feature>
<dbReference type="GO" id="GO:0005524">
    <property type="term" value="F:ATP binding"/>
    <property type="evidence" value="ECO:0007669"/>
    <property type="project" value="UniProtKB-KW"/>
</dbReference>
<keyword evidence="5" id="KW-0175">Coiled coil</keyword>
<protein>
    <submittedName>
        <fullName evidence="7">Putative urea protein</fullName>
    </submittedName>
</protein>
<accession>R8BGF6</accession>
<dbReference type="InterPro" id="IPR011053">
    <property type="entry name" value="Single_hybrid_motif"/>
</dbReference>
<dbReference type="Gene3D" id="2.40.50.100">
    <property type="match status" value="1"/>
</dbReference>
<organism evidence="7 8">
    <name type="scientific">Phaeoacremonium minimum (strain UCR-PA7)</name>
    <name type="common">Esca disease fungus</name>
    <name type="synonym">Togninia minima</name>
    <dbReference type="NCBI Taxonomy" id="1286976"/>
    <lineage>
        <taxon>Eukaryota</taxon>
        <taxon>Fungi</taxon>
        <taxon>Dikarya</taxon>
        <taxon>Ascomycota</taxon>
        <taxon>Pezizomycotina</taxon>
        <taxon>Sordariomycetes</taxon>
        <taxon>Sordariomycetidae</taxon>
        <taxon>Togniniales</taxon>
        <taxon>Togniniaceae</taxon>
        <taxon>Phaeoacremonium</taxon>
    </lineage>
</organism>
<dbReference type="SUPFAM" id="SSF50891">
    <property type="entry name" value="Cyclophilin-like"/>
    <property type="match status" value="1"/>
</dbReference>
<dbReference type="HOGENOM" id="CLU_677900_0_0_1"/>
<dbReference type="InterPro" id="IPR000089">
    <property type="entry name" value="Biotin_lipoyl"/>
</dbReference>
<keyword evidence="4" id="KW-0092">Biotin</keyword>
<dbReference type="InterPro" id="IPR003833">
    <property type="entry name" value="CT_C_D"/>
</dbReference>
<dbReference type="eggNOG" id="KOG0238">
    <property type="taxonomic scope" value="Eukaryota"/>
</dbReference>
<evidence type="ECO:0000256" key="3">
    <source>
        <dbReference type="ARBA" id="ARBA00022840"/>
    </source>
</evidence>
<evidence type="ECO:0000256" key="5">
    <source>
        <dbReference type="SAM" id="Coils"/>
    </source>
</evidence>